<dbReference type="Gene3D" id="2.40.50.100">
    <property type="match status" value="1"/>
</dbReference>
<evidence type="ECO:0000259" key="3">
    <source>
        <dbReference type="Pfam" id="PF25954"/>
    </source>
</evidence>
<dbReference type="PROSITE" id="PS51257">
    <property type="entry name" value="PROKAR_LIPOPROTEIN"/>
    <property type="match status" value="1"/>
</dbReference>
<keyword evidence="8" id="KW-1185">Reference proteome</keyword>
<dbReference type="PANTHER" id="PTHR30469">
    <property type="entry name" value="MULTIDRUG RESISTANCE PROTEIN MDTA"/>
    <property type="match status" value="1"/>
</dbReference>
<dbReference type="InterPro" id="IPR006143">
    <property type="entry name" value="RND_pump_MFP"/>
</dbReference>
<dbReference type="STRING" id="991.IW20_15355"/>
<dbReference type="Pfam" id="PF25917">
    <property type="entry name" value="BSH_RND"/>
    <property type="match status" value="1"/>
</dbReference>
<dbReference type="Proteomes" id="UP000198424">
    <property type="component" value="Unassembled WGS sequence"/>
</dbReference>
<dbReference type="GO" id="GO:1990281">
    <property type="term" value="C:efflux pump complex"/>
    <property type="evidence" value="ECO:0007669"/>
    <property type="project" value="TreeGrafter"/>
</dbReference>
<dbReference type="Proteomes" id="UP000028712">
    <property type="component" value="Unassembled WGS sequence"/>
</dbReference>
<dbReference type="Gene3D" id="1.10.287.470">
    <property type="entry name" value="Helix hairpin bin"/>
    <property type="match status" value="1"/>
</dbReference>
<protein>
    <submittedName>
        <fullName evidence="5">Cation transporter</fullName>
    </submittedName>
    <submittedName>
        <fullName evidence="6">MexH family multidrug efflux RND transporter periplasmic adaptor subunit</fullName>
    </submittedName>
</protein>
<evidence type="ECO:0000259" key="4">
    <source>
        <dbReference type="Pfam" id="PF25989"/>
    </source>
</evidence>
<evidence type="ECO:0000313" key="5">
    <source>
        <dbReference type="EMBL" id="KFF15041.1"/>
    </source>
</evidence>
<feature type="domain" description="YknX-like C-terminal permuted SH3-like" evidence="4">
    <location>
        <begin position="285"/>
        <end position="351"/>
    </location>
</feature>
<proteinExistence type="inferred from homology"/>
<reference evidence="5 7" key="1">
    <citation type="submission" date="2014-07" db="EMBL/GenBank/DDBJ databases">
        <title>Genome of Flavobacterium hydatis DSM 2063.</title>
        <authorList>
            <person name="Pipes S.E."/>
            <person name="Stropko S.J."/>
            <person name="Newman J.D."/>
        </authorList>
    </citation>
    <scope>NUCLEOTIDE SEQUENCE [LARGE SCALE GENOMIC DNA]</scope>
    <source>
        <strain evidence="5 7">DSM 2063</strain>
    </source>
</reference>
<dbReference type="OrthoDB" id="9806939at2"/>
<feature type="domain" description="CusB-like beta-barrel" evidence="3">
    <location>
        <begin position="205"/>
        <end position="276"/>
    </location>
</feature>
<evidence type="ECO:0000313" key="6">
    <source>
        <dbReference type="EMBL" id="OXA92008.1"/>
    </source>
</evidence>
<dbReference type="InterPro" id="IPR058625">
    <property type="entry name" value="MdtA-like_BSH"/>
</dbReference>
<dbReference type="AlphaFoldDB" id="A0A086AEC7"/>
<evidence type="ECO:0000313" key="8">
    <source>
        <dbReference type="Proteomes" id="UP000198424"/>
    </source>
</evidence>
<reference evidence="6 8" key="2">
    <citation type="submission" date="2016-11" db="EMBL/GenBank/DDBJ databases">
        <title>Whole genomes of Flavobacteriaceae.</title>
        <authorList>
            <person name="Stine C."/>
            <person name="Li C."/>
            <person name="Tadesse D."/>
        </authorList>
    </citation>
    <scope>NUCLEOTIDE SEQUENCE [LARGE SCALE GENOMIC DNA]</scope>
    <source>
        <strain evidence="6 8">ATCC 29551</strain>
    </source>
</reference>
<accession>A0A086AEC7</accession>
<organism evidence="5 7">
    <name type="scientific">Flavobacterium hydatis</name>
    <name type="common">Cytophaga aquatilis</name>
    <dbReference type="NCBI Taxonomy" id="991"/>
    <lineage>
        <taxon>Bacteria</taxon>
        <taxon>Pseudomonadati</taxon>
        <taxon>Bacteroidota</taxon>
        <taxon>Flavobacteriia</taxon>
        <taxon>Flavobacteriales</taxon>
        <taxon>Flavobacteriaceae</taxon>
        <taxon>Flavobacterium</taxon>
    </lineage>
</organism>
<name>A0A086AEC7_FLAHY</name>
<evidence type="ECO:0000259" key="2">
    <source>
        <dbReference type="Pfam" id="PF25917"/>
    </source>
</evidence>
<dbReference type="InterPro" id="IPR058637">
    <property type="entry name" value="YknX-like_C"/>
</dbReference>
<dbReference type="EMBL" id="JPRM01000024">
    <property type="protein sequence ID" value="KFF15041.1"/>
    <property type="molecule type" value="Genomic_DNA"/>
</dbReference>
<evidence type="ECO:0000313" key="7">
    <source>
        <dbReference type="Proteomes" id="UP000028712"/>
    </source>
</evidence>
<dbReference type="EMBL" id="MUGY01000024">
    <property type="protein sequence ID" value="OXA92008.1"/>
    <property type="molecule type" value="Genomic_DNA"/>
</dbReference>
<dbReference type="NCBIfam" id="TIGR01730">
    <property type="entry name" value="RND_mfp"/>
    <property type="match status" value="1"/>
</dbReference>
<comment type="caution">
    <text evidence="5">The sequence shown here is derived from an EMBL/GenBank/DDBJ whole genome shotgun (WGS) entry which is preliminary data.</text>
</comment>
<dbReference type="Pfam" id="PF25954">
    <property type="entry name" value="Beta-barrel_RND_2"/>
    <property type="match status" value="1"/>
</dbReference>
<dbReference type="Pfam" id="PF25989">
    <property type="entry name" value="YknX_C"/>
    <property type="match status" value="1"/>
</dbReference>
<dbReference type="RefSeq" id="WP_035623892.1">
    <property type="nucleotide sequence ID" value="NZ_JBEWQG010000047.1"/>
</dbReference>
<evidence type="ECO:0000256" key="1">
    <source>
        <dbReference type="ARBA" id="ARBA00009477"/>
    </source>
</evidence>
<dbReference type="Gene3D" id="2.40.30.170">
    <property type="match status" value="1"/>
</dbReference>
<dbReference type="Gene3D" id="2.40.420.20">
    <property type="match status" value="1"/>
</dbReference>
<feature type="domain" description="Multidrug resistance protein MdtA-like barrel-sandwich hybrid" evidence="2">
    <location>
        <begin position="74"/>
        <end position="193"/>
    </location>
</feature>
<comment type="similarity">
    <text evidence="1">Belongs to the membrane fusion protein (MFP) (TC 8.A.1) family.</text>
</comment>
<dbReference type="SUPFAM" id="SSF111369">
    <property type="entry name" value="HlyD-like secretion proteins"/>
    <property type="match status" value="1"/>
</dbReference>
<gene>
    <name evidence="6" type="ORF">B0A62_16575</name>
    <name evidence="5" type="ORF">IW20_15355</name>
</gene>
<dbReference type="GO" id="GO:0015562">
    <property type="term" value="F:efflux transmembrane transporter activity"/>
    <property type="evidence" value="ECO:0007669"/>
    <property type="project" value="TreeGrafter"/>
</dbReference>
<dbReference type="PANTHER" id="PTHR30469:SF11">
    <property type="entry name" value="BLL4320 PROTEIN"/>
    <property type="match status" value="1"/>
</dbReference>
<dbReference type="eggNOG" id="COG0845">
    <property type="taxonomic scope" value="Bacteria"/>
</dbReference>
<dbReference type="InterPro" id="IPR058792">
    <property type="entry name" value="Beta-barrel_RND_2"/>
</dbReference>
<sequence length="356" mass="38528">MLYKHTTQRLGILVPLLSILLIACENKTEKAPESDAVAKADANKLPVDIIIAQEKQLNQEEAVVGTMMPYREVAIVSELPQKITHVAFKDGSYVSQGAVLYKLNDADIRSRLKQVGAELELARLTKDRMANLLKTETVRPQENDEAVMHYQSLIAQQELLRVDLAKTVIRAPFSGKIGISKVHLGAYVSPGAELVTLQDQSSIKINFAVPEKYLPLIQTGNKVRFTSELSDQEYSATINATEPGLDAQGRSLQVQAITSNTGGKFRAGLSAKVYFSVTEKGAKGIMIPTEALSPSDKGYAVFVIKNGVAKPVAVTISNRTETDAVITSGIKTGDNIIVSNMLRIGDGTPVKAVVPN</sequence>